<dbReference type="RefSeq" id="WP_003898193.1">
    <property type="nucleotide sequence ID" value="NZ_CP027541.1"/>
</dbReference>
<evidence type="ECO:0000313" key="4">
    <source>
        <dbReference type="Proteomes" id="UP000011200"/>
    </source>
</evidence>
<keyword evidence="1" id="KW-0456">Lyase</keyword>
<protein>
    <submittedName>
        <fullName evidence="3">Amidohydrolase 2</fullName>
    </submittedName>
</protein>
<keyword evidence="3" id="KW-0378">Hydrolase</keyword>
<dbReference type="Proteomes" id="UP000011200">
    <property type="component" value="Chromosome"/>
</dbReference>
<gene>
    <name evidence="3" type="ORF">D806_066530</name>
</gene>
<dbReference type="Gene3D" id="3.20.20.140">
    <property type="entry name" value="Metal-dependent hydrolases"/>
    <property type="match status" value="1"/>
</dbReference>
<dbReference type="EMBL" id="CP027541">
    <property type="protein sequence ID" value="AWT57585.1"/>
    <property type="molecule type" value="Genomic_DNA"/>
</dbReference>
<reference evidence="4" key="2">
    <citation type="submission" date="2018-03" db="EMBL/GenBank/DDBJ databases">
        <authorList>
            <person name="Derbyshire K."/>
            <person name="Gray T.A."/>
            <person name="Champion M."/>
        </authorList>
    </citation>
    <scope>NUCLEOTIDE SEQUENCE [LARGE SCALE GENOMIC DNA]</scope>
    <source>
        <strain evidence="4">MKD8</strain>
    </source>
</reference>
<dbReference type="AlphaFoldDB" id="A0A2U9Q1J6"/>
<dbReference type="GO" id="GO:0016787">
    <property type="term" value="F:hydrolase activity"/>
    <property type="evidence" value="ECO:0007669"/>
    <property type="project" value="UniProtKB-KW"/>
</dbReference>
<dbReference type="GO" id="GO:0019748">
    <property type="term" value="P:secondary metabolic process"/>
    <property type="evidence" value="ECO:0007669"/>
    <property type="project" value="TreeGrafter"/>
</dbReference>
<dbReference type="Pfam" id="PF04909">
    <property type="entry name" value="Amidohydro_2"/>
    <property type="match status" value="1"/>
</dbReference>
<feature type="domain" description="Amidohydrolase-related" evidence="2">
    <location>
        <begin position="6"/>
        <end position="309"/>
    </location>
</feature>
<evidence type="ECO:0000259" key="2">
    <source>
        <dbReference type="Pfam" id="PF04909"/>
    </source>
</evidence>
<dbReference type="GO" id="GO:0005737">
    <property type="term" value="C:cytoplasm"/>
    <property type="evidence" value="ECO:0007669"/>
    <property type="project" value="TreeGrafter"/>
</dbReference>
<evidence type="ECO:0000313" key="3">
    <source>
        <dbReference type="EMBL" id="AWT57585.1"/>
    </source>
</evidence>
<proteinExistence type="predicted"/>
<reference evidence="3 4" key="1">
    <citation type="journal article" date="2013" name="Genome Announc.">
        <title>Draft genome sequence of MKD8, a conjugal recipient Mycobacterium smegmatis strain.</title>
        <authorList>
            <person name="Gray T.A."/>
            <person name="Palumbo M.J."/>
            <person name="Derbyshire K.M."/>
        </authorList>
    </citation>
    <scope>NUCLEOTIDE SEQUENCE [LARGE SCALE GENOMIC DNA]</scope>
    <source>
        <strain evidence="3 4">MKD8</strain>
    </source>
</reference>
<dbReference type="InterPro" id="IPR032466">
    <property type="entry name" value="Metal_Hydrolase"/>
</dbReference>
<dbReference type="PANTHER" id="PTHR21240:SF28">
    <property type="entry name" value="ISO-OROTATE DECARBOXYLASE (EUROFUNG)"/>
    <property type="match status" value="1"/>
</dbReference>
<dbReference type="PANTHER" id="PTHR21240">
    <property type="entry name" value="2-AMINO-3-CARBOXYLMUCONATE-6-SEMIALDEHYDE DECARBOXYLASE"/>
    <property type="match status" value="1"/>
</dbReference>
<organism evidence="3 4">
    <name type="scientific">Mycolicibacterium smegmatis (strain MKD8)</name>
    <name type="common">Mycobacterium smegmatis</name>
    <dbReference type="NCBI Taxonomy" id="1214915"/>
    <lineage>
        <taxon>Bacteria</taxon>
        <taxon>Bacillati</taxon>
        <taxon>Actinomycetota</taxon>
        <taxon>Actinomycetes</taxon>
        <taxon>Mycobacteriales</taxon>
        <taxon>Mycobacteriaceae</taxon>
        <taxon>Mycolicibacterium</taxon>
    </lineage>
</organism>
<dbReference type="SUPFAM" id="SSF51556">
    <property type="entry name" value="Metallo-dependent hydrolases"/>
    <property type="match status" value="1"/>
</dbReference>
<dbReference type="InterPro" id="IPR006680">
    <property type="entry name" value="Amidohydro-rel"/>
</dbReference>
<accession>A0A2U9Q1J6</accession>
<evidence type="ECO:0000256" key="1">
    <source>
        <dbReference type="ARBA" id="ARBA00023239"/>
    </source>
</evidence>
<sequence length="317" mass="34418">MNQARIDVHHHVVPPQYRELLAAQTTNAGGRATPDWSVDSALGLMDSIGVETAILSITTPGVEPAERAQRPAVARDLNEFCADVVRSAPDRFGFWATLTLPDVDSAIGEAAYALDELHADGVVLLANSERTYLGDRRFDPLMEELDRRGATIFVHPSHLPGGSIPGINAYFADFLLDTTRAAINMVLNGTLDRYPNLRVILSHAGGFVPFIAERIATCVPIEHPDVSVESILDGLRKFYFDTALSASESALPSLLAFARPDHIFFGSDFPYATAEIATRFAKNLDAYLADHQDVDGVAVNRDNALKLLPRLAVGAAR</sequence>
<dbReference type="GO" id="GO:0016831">
    <property type="term" value="F:carboxy-lyase activity"/>
    <property type="evidence" value="ECO:0007669"/>
    <property type="project" value="InterPro"/>
</dbReference>
<name>A0A2U9Q1J6_MYCSE</name>
<dbReference type="InterPro" id="IPR032465">
    <property type="entry name" value="ACMSD"/>
</dbReference>